<feature type="compositionally biased region" description="Gly residues" evidence="1">
    <location>
        <begin position="141"/>
        <end position="159"/>
    </location>
</feature>
<accession>A0ABV9PP23</accession>
<dbReference type="RefSeq" id="WP_344996469.1">
    <property type="nucleotide sequence ID" value="NZ_BAABCD010000056.1"/>
</dbReference>
<feature type="region of interest" description="Disordered" evidence="1">
    <location>
        <begin position="1"/>
        <end position="71"/>
    </location>
</feature>
<protein>
    <submittedName>
        <fullName evidence="2">Rv3235 family protein</fullName>
    </submittedName>
</protein>
<dbReference type="EMBL" id="JBHSHP010000016">
    <property type="protein sequence ID" value="MFC4754224.1"/>
    <property type="molecule type" value="Genomic_DNA"/>
</dbReference>
<sequence length="202" mass="21217">MSATQVTRPGAGRIDARECLVRPGVDEDYDDDGVRPLPSTEPSPGARSGRPVEGRPRRPRPAPERGVPVPARRSAHALVVMALEVVDRKRSPNNMRGAFPEHLVEMLRTLARTGVPGRRLGPARIHRLHIHPAGADPAPAGDGGTGAGHTADAGGGAGGEADPRSTDYEVCATYARGPRLFAVAARIRVTPTGASCVALRMV</sequence>
<name>A0ABV9PP23_9ACTN</name>
<organism evidence="2 3">
    <name type="scientific">Dietzia aurantiaca</name>
    <dbReference type="NCBI Taxonomy" id="983873"/>
    <lineage>
        <taxon>Bacteria</taxon>
        <taxon>Bacillati</taxon>
        <taxon>Actinomycetota</taxon>
        <taxon>Actinomycetes</taxon>
        <taxon>Mycobacteriales</taxon>
        <taxon>Dietziaceae</taxon>
        <taxon>Dietzia</taxon>
    </lineage>
</organism>
<gene>
    <name evidence="2" type="ORF">ACFO7U_05450</name>
</gene>
<evidence type="ECO:0000313" key="3">
    <source>
        <dbReference type="Proteomes" id="UP001595836"/>
    </source>
</evidence>
<evidence type="ECO:0000256" key="1">
    <source>
        <dbReference type="SAM" id="MobiDB-lite"/>
    </source>
</evidence>
<feature type="region of interest" description="Disordered" evidence="1">
    <location>
        <begin position="138"/>
        <end position="163"/>
    </location>
</feature>
<keyword evidence="3" id="KW-1185">Reference proteome</keyword>
<comment type="caution">
    <text evidence="2">The sequence shown here is derived from an EMBL/GenBank/DDBJ whole genome shotgun (WGS) entry which is preliminary data.</text>
</comment>
<proteinExistence type="predicted"/>
<dbReference type="Proteomes" id="UP001595836">
    <property type="component" value="Unassembled WGS sequence"/>
</dbReference>
<evidence type="ECO:0000313" key="2">
    <source>
        <dbReference type="EMBL" id="MFC4754224.1"/>
    </source>
</evidence>
<reference evidence="3" key="1">
    <citation type="journal article" date="2019" name="Int. J. Syst. Evol. Microbiol.">
        <title>The Global Catalogue of Microorganisms (GCM) 10K type strain sequencing project: providing services to taxonomists for standard genome sequencing and annotation.</title>
        <authorList>
            <consortium name="The Broad Institute Genomics Platform"/>
            <consortium name="The Broad Institute Genome Sequencing Center for Infectious Disease"/>
            <person name="Wu L."/>
            <person name="Ma J."/>
        </authorList>
    </citation>
    <scope>NUCLEOTIDE SEQUENCE [LARGE SCALE GENOMIC DNA]</scope>
    <source>
        <strain evidence="3">JCM 11882</strain>
    </source>
</reference>